<dbReference type="Pfam" id="PF00027">
    <property type="entry name" value="cNMP_binding"/>
    <property type="match status" value="1"/>
</dbReference>
<dbReference type="EMBL" id="FXTN01000004">
    <property type="protein sequence ID" value="SMO61925.1"/>
    <property type="molecule type" value="Genomic_DNA"/>
</dbReference>
<sequence length="193" mass="23154">METIFTEFRQHIEEISKLTDDEFEYILSHFVKKKFRKHQFLIQQDEPVKYEYFVLNGCVKAYTLDHDTKMHILQFGMQDWWIGDYQAYFKQIPATLYVDCIEDTEVLCLTLENREKLCTEMHKFEHFTRKKLNSGYVALQQRILSLLNSTPKERYEQLLVQYPSLFQKVPKQYIAAYLGVSRETLSRLNSVVK</sequence>
<reference evidence="2 3" key="1">
    <citation type="submission" date="2017-05" db="EMBL/GenBank/DDBJ databases">
        <authorList>
            <person name="Varghese N."/>
            <person name="Submissions S."/>
        </authorList>
    </citation>
    <scope>NUCLEOTIDE SEQUENCE [LARGE SCALE GENOMIC DNA]</scope>
    <source>
        <strain evidence="2 3">DSM 19036</strain>
    </source>
</reference>
<evidence type="ECO:0000313" key="2">
    <source>
        <dbReference type="EMBL" id="SMO61925.1"/>
    </source>
</evidence>
<feature type="domain" description="Cyclic nucleotide-binding" evidence="1">
    <location>
        <begin position="33"/>
        <end position="118"/>
    </location>
</feature>
<gene>
    <name evidence="2" type="ORF">SAMN06265348_104144</name>
</gene>
<dbReference type="AlphaFoldDB" id="A0A521CRC5"/>
<evidence type="ECO:0000259" key="1">
    <source>
        <dbReference type="Pfam" id="PF00027"/>
    </source>
</evidence>
<protein>
    <submittedName>
        <fullName evidence="2">cAMP-binding domain of CRP or a regulatory subunit of cAMP-dependent protein kinases</fullName>
    </submittedName>
</protein>
<dbReference type="Gene3D" id="2.60.120.10">
    <property type="entry name" value="Jelly Rolls"/>
    <property type="match status" value="1"/>
</dbReference>
<dbReference type="RefSeq" id="WP_142527850.1">
    <property type="nucleotide sequence ID" value="NZ_CBCSJO010000001.1"/>
</dbReference>
<dbReference type="OrthoDB" id="1092431at2"/>
<organism evidence="2 3">
    <name type="scientific">Pedobacter westerhofensis</name>
    <dbReference type="NCBI Taxonomy" id="425512"/>
    <lineage>
        <taxon>Bacteria</taxon>
        <taxon>Pseudomonadati</taxon>
        <taxon>Bacteroidota</taxon>
        <taxon>Sphingobacteriia</taxon>
        <taxon>Sphingobacteriales</taxon>
        <taxon>Sphingobacteriaceae</taxon>
        <taxon>Pedobacter</taxon>
    </lineage>
</organism>
<proteinExistence type="predicted"/>
<dbReference type="SUPFAM" id="SSF51206">
    <property type="entry name" value="cAMP-binding domain-like"/>
    <property type="match status" value="1"/>
</dbReference>
<dbReference type="InterPro" id="IPR018490">
    <property type="entry name" value="cNMP-bd_dom_sf"/>
</dbReference>
<accession>A0A521CRC5</accession>
<dbReference type="Proteomes" id="UP000320300">
    <property type="component" value="Unassembled WGS sequence"/>
</dbReference>
<evidence type="ECO:0000313" key="3">
    <source>
        <dbReference type="Proteomes" id="UP000320300"/>
    </source>
</evidence>
<name>A0A521CRC5_9SPHI</name>
<keyword evidence="3" id="KW-1185">Reference proteome</keyword>
<dbReference type="InterPro" id="IPR014710">
    <property type="entry name" value="RmlC-like_jellyroll"/>
</dbReference>
<dbReference type="InterPro" id="IPR000595">
    <property type="entry name" value="cNMP-bd_dom"/>
</dbReference>
<dbReference type="CDD" id="cd00038">
    <property type="entry name" value="CAP_ED"/>
    <property type="match status" value="1"/>
</dbReference>